<evidence type="ECO:0000313" key="2">
    <source>
        <dbReference type="Proteomes" id="UP000887013"/>
    </source>
</evidence>
<gene>
    <name evidence="1" type="ORF">NPIL_277601</name>
</gene>
<dbReference type="EMBL" id="BMAW01017822">
    <property type="protein sequence ID" value="GFT55762.1"/>
    <property type="molecule type" value="Genomic_DNA"/>
</dbReference>
<proteinExistence type="predicted"/>
<keyword evidence="2" id="KW-1185">Reference proteome</keyword>
<reference evidence="1" key="1">
    <citation type="submission" date="2020-08" db="EMBL/GenBank/DDBJ databases">
        <title>Multicomponent nature underlies the extraordinary mechanical properties of spider dragline silk.</title>
        <authorList>
            <person name="Kono N."/>
            <person name="Nakamura H."/>
            <person name="Mori M."/>
            <person name="Yoshida Y."/>
            <person name="Ohtoshi R."/>
            <person name="Malay A.D."/>
            <person name="Moran D.A.P."/>
            <person name="Tomita M."/>
            <person name="Numata K."/>
            <person name="Arakawa K."/>
        </authorList>
    </citation>
    <scope>NUCLEOTIDE SEQUENCE</scope>
</reference>
<accession>A0A8X6P838</accession>
<evidence type="ECO:0000313" key="1">
    <source>
        <dbReference type="EMBL" id="GFT55762.1"/>
    </source>
</evidence>
<comment type="caution">
    <text evidence="1">The sequence shown here is derived from an EMBL/GenBank/DDBJ whole genome shotgun (WGS) entry which is preliminary data.</text>
</comment>
<name>A0A8X6P838_NEPPI</name>
<organism evidence="1 2">
    <name type="scientific">Nephila pilipes</name>
    <name type="common">Giant wood spider</name>
    <name type="synonym">Nephila maculata</name>
    <dbReference type="NCBI Taxonomy" id="299642"/>
    <lineage>
        <taxon>Eukaryota</taxon>
        <taxon>Metazoa</taxon>
        <taxon>Ecdysozoa</taxon>
        <taxon>Arthropoda</taxon>
        <taxon>Chelicerata</taxon>
        <taxon>Arachnida</taxon>
        <taxon>Araneae</taxon>
        <taxon>Araneomorphae</taxon>
        <taxon>Entelegynae</taxon>
        <taxon>Araneoidea</taxon>
        <taxon>Nephilidae</taxon>
        <taxon>Nephila</taxon>
    </lineage>
</organism>
<dbReference type="Proteomes" id="UP000887013">
    <property type="component" value="Unassembled WGS sequence"/>
</dbReference>
<protein>
    <submittedName>
        <fullName evidence="1">Uncharacterized protein</fullName>
    </submittedName>
</protein>
<sequence>MHSQSKLSVVARQSSLSDPFCNIALVDQTRPPSFTAQLSGLIYSFVLDVETSGEEKCVGFLKKKFLTEALTFNVVFILLSAYLDDDQTRVTSYHPQSNGTMKDSIVRSRVLWCHICLNAGCMPAFRQKEADGFLLCYLAFGLVTNTIPSA</sequence>
<dbReference type="AlphaFoldDB" id="A0A8X6P838"/>